<sequence>MQKLESNVKFLQSDRLFLRPLEEDDLDLFYEKALWEQEGRRLTGSQTVFTRSSVQSWFENVSLDSTRIDLLICLQATNAPIGEMAMLDIDHRNQKAVVRISIFDNDYLGKGFGTEAMSLLVAYGFDILNLHRVGLDVFSYNERAINSYKKLGFKQEGVIRDSLFYNGQFHDSIMMGVLRHEFVKCT</sequence>
<comment type="caution">
    <text evidence="2">The sequence shown here is derived from an EMBL/GenBank/DDBJ whole genome shotgun (WGS) entry which is preliminary data.</text>
</comment>
<accession>A0A1E5LEM4</accession>
<feature type="domain" description="N-acetyltransferase" evidence="1">
    <location>
        <begin position="16"/>
        <end position="180"/>
    </location>
</feature>
<dbReference type="SUPFAM" id="SSF55729">
    <property type="entry name" value="Acyl-CoA N-acyltransferases (Nat)"/>
    <property type="match status" value="1"/>
</dbReference>
<dbReference type="PANTHER" id="PTHR43415:SF3">
    <property type="entry name" value="GNAT-FAMILY ACETYLTRANSFERASE"/>
    <property type="match status" value="1"/>
</dbReference>
<keyword evidence="3" id="KW-1185">Reference proteome</keyword>
<dbReference type="PANTHER" id="PTHR43415">
    <property type="entry name" value="SPERMIDINE N(1)-ACETYLTRANSFERASE"/>
    <property type="match status" value="1"/>
</dbReference>
<dbReference type="InterPro" id="IPR016181">
    <property type="entry name" value="Acyl_CoA_acyltransferase"/>
</dbReference>
<protein>
    <recommendedName>
        <fullName evidence="1">N-acetyltransferase domain-containing protein</fullName>
    </recommendedName>
</protein>
<dbReference type="Pfam" id="PF13302">
    <property type="entry name" value="Acetyltransf_3"/>
    <property type="match status" value="1"/>
</dbReference>
<dbReference type="AlphaFoldDB" id="A0A1E5LEM4"/>
<dbReference type="RefSeq" id="WP_069717466.1">
    <property type="nucleotide sequence ID" value="NZ_MJEH01000026.1"/>
</dbReference>
<dbReference type="InterPro" id="IPR000182">
    <property type="entry name" value="GNAT_dom"/>
</dbReference>
<evidence type="ECO:0000259" key="1">
    <source>
        <dbReference type="PROSITE" id="PS51186"/>
    </source>
</evidence>
<dbReference type="PROSITE" id="PS51186">
    <property type="entry name" value="GNAT"/>
    <property type="match status" value="1"/>
</dbReference>
<dbReference type="OrthoDB" id="9795206at2"/>
<proteinExistence type="predicted"/>
<reference evidence="2 3" key="1">
    <citation type="submission" date="2016-08" db="EMBL/GenBank/DDBJ databases">
        <title>Genome of Bacillus solimangrovi GH2-4.</title>
        <authorList>
            <person name="Lim S."/>
            <person name="Kim B.-C."/>
        </authorList>
    </citation>
    <scope>NUCLEOTIDE SEQUENCE [LARGE SCALE GENOMIC DNA]</scope>
    <source>
        <strain evidence="2 3">GH2-4</strain>
    </source>
</reference>
<dbReference type="GO" id="GO:0016747">
    <property type="term" value="F:acyltransferase activity, transferring groups other than amino-acyl groups"/>
    <property type="evidence" value="ECO:0007669"/>
    <property type="project" value="InterPro"/>
</dbReference>
<evidence type="ECO:0000313" key="3">
    <source>
        <dbReference type="Proteomes" id="UP000095209"/>
    </source>
</evidence>
<dbReference type="EMBL" id="MJEH01000026">
    <property type="protein sequence ID" value="OEH92541.1"/>
    <property type="molecule type" value="Genomic_DNA"/>
</dbReference>
<dbReference type="STRING" id="1305675.BFG57_15515"/>
<dbReference type="Proteomes" id="UP000095209">
    <property type="component" value="Unassembled WGS sequence"/>
</dbReference>
<dbReference type="Gene3D" id="3.40.630.30">
    <property type="match status" value="1"/>
</dbReference>
<gene>
    <name evidence="2" type="ORF">BFG57_15515</name>
</gene>
<evidence type="ECO:0000313" key="2">
    <source>
        <dbReference type="EMBL" id="OEH92541.1"/>
    </source>
</evidence>
<name>A0A1E5LEM4_9BACI</name>
<organism evidence="2 3">
    <name type="scientific">Bacillus solimangrovi</name>
    <dbReference type="NCBI Taxonomy" id="1305675"/>
    <lineage>
        <taxon>Bacteria</taxon>
        <taxon>Bacillati</taxon>
        <taxon>Bacillota</taxon>
        <taxon>Bacilli</taxon>
        <taxon>Bacillales</taxon>
        <taxon>Bacillaceae</taxon>
        <taxon>Bacillus</taxon>
    </lineage>
</organism>